<dbReference type="InterPro" id="IPR015943">
    <property type="entry name" value="WD40/YVTN_repeat-like_dom_sf"/>
</dbReference>
<protein>
    <submittedName>
        <fullName evidence="3">Outer membrane biogenesis protein BamB</fullName>
    </submittedName>
</protein>
<comment type="caution">
    <text evidence="3">The sequence shown here is derived from an EMBL/GenBank/DDBJ whole genome shotgun (WGS) entry which is preliminary data.</text>
</comment>
<evidence type="ECO:0000313" key="3">
    <source>
        <dbReference type="EMBL" id="TWT63663.1"/>
    </source>
</evidence>
<dbReference type="InterPro" id="IPR002372">
    <property type="entry name" value="PQQ_rpt_dom"/>
</dbReference>
<accession>A0A5C5XMS4</accession>
<dbReference type="InterPro" id="IPR018391">
    <property type="entry name" value="PQQ_b-propeller_rpt"/>
</dbReference>
<dbReference type="Gene3D" id="2.130.10.10">
    <property type="entry name" value="YVTN repeat-like/Quinoprotein amine dehydrogenase"/>
    <property type="match status" value="1"/>
</dbReference>
<feature type="compositionally biased region" description="Polar residues" evidence="1">
    <location>
        <begin position="29"/>
        <end position="43"/>
    </location>
</feature>
<evidence type="ECO:0000256" key="1">
    <source>
        <dbReference type="SAM" id="MobiDB-lite"/>
    </source>
</evidence>
<evidence type="ECO:0000313" key="4">
    <source>
        <dbReference type="Proteomes" id="UP000316095"/>
    </source>
</evidence>
<dbReference type="PANTHER" id="PTHR34512">
    <property type="entry name" value="CELL SURFACE PROTEIN"/>
    <property type="match status" value="1"/>
</dbReference>
<dbReference type="SUPFAM" id="SSF50998">
    <property type="entry name" value="Quinoprotein alcohol dehydrogenase-like"/>
    <property type="match status" value="1"/>
</dbReference>
<dbReference type="AlphaFoldDB" id="A0A5C5XMS4"/>
<feature type="region of interest" description="Disordered" evidence="1">
    <location>
        <begin position="28"/>
        <end position="76"/>
    </location>
</feature>
<dbReference type="Proteomes" id="UP000316095">
    <property type="component" value="Unassembled WGS sequence"/>
</dbReference>
<proteinExistence type="predicted"/>
<dbReference type="Pfam" id="PF13360">
    <property type="entry name" value="PQQ_2"/>
    <property type="match status" value="1"/>
</dbReference>
<gene>
    <name evidence="3" type="ORF">Pan54_44180</name>
</gene>
<reference evidence="3 4" key="1">
    <citation type="submission" date="2019-02" db="EMBL/GenBank/DDBJ databases">
        <title>Deep-cultivation of Planctomycetes and their phenomic and genomic characterization uncovers novel biology.</title>
        <authorList>
            <person name="Wiegand S."/>
            <person name="Jogler M."/>
            <person name="Boedeker C."/>
            <person name="Pinto D."/>
            <person name="Vollmers J."/>
            <person name="Rivas-Marin E."/>
            <person name="Kohn T."/>
            <person name="Peeters S.H."/>
            <person name="Heuer A."/>
            <person name="Rast P."/>
            <person name="Oberbeckmann S."/>
            <person name="Bunk B."/>
            <person name="Jeske O."/>
            <person name="Meyerdierks A."/>
            <person name="Storesund J.E."/>
            <person name="Kallscheuer N."/>
            <person name="Luecker S."/>
            <person name="Lage O.M."/>
            <person name="Pohl T."/>
            <person name="Merkel B.J."/>
            <person name="Hornburger P."/>
            <person name="Mueller R.-W."/>
            <person name="Bruemmer F."/>
            <person name="Labrenz M."/>
            <person name="Spormann A.M."/>
            <person name="Op Den Camp H."/>
            <person name="Overmann J."/>
            <person name="Amann R."/>
            <person name="Jetten M.S.M."/>
            <person name="Mascher T."/>
            <person name="Medema M.H."/>
            <person name="Devos D.P."/>
            <person name="Kaster A.-K."/>
            <person name="Ovreas L."/>
            <person name="Rohde M."/>
            <person name="Galperin M.Y."/>
            <person name="Jogler C."/>
        </authorList>
    </citation>
    <scope>NUCLEOTIDE SEQUENCE [LARGE SCALE GENOMIC DNA]</scope>
    <source>
        <strain evidence="3 4">Pan54</strain>
    </source>
</reference>
<organism evidence="3 4">
    <name type="scientific">Rubinisphaera italica</name>
    <dbReference type="NCBI Taxonomy" id="2527969"/>
    <lineage>
        <taxon>Bacteria</taxon>
        <taxon>Pseudomonadati</taxon>
        <taxon>Planctomycetota</taxon>
        <taxon>Planctomycetia</taxon>
        <taxon>Planctomycetales</taxon>
        <taxon>Planctomycetaceae</taxon>
        <taxon>Rubinisphaera</taxon>
    </lineage>
</organism>
<dbReference type="RefSeq" id="WP_165441900.1">
    <property type="nucleotide sequence ID" value="NZ_SJPG01000001.1"/>
</dbReference>
<sequence length="444" mass="48988">MYTQILTFGAALGSLAFIAGCGNDESPMLSKTSDASDTVVRSTSKTETDPAPKPGTATWPHWRGPHEDGISREQIDGGALNGMPPITWRHNIGIGYSTVSIADNRLYTMGHPEGTDHETVWCLDAESGKVHWSLTYPCPLLDHLHKGGPGATPTIDGNAVYVNSREGEVRRIDASTGNVTWEIDLSELLEIPLPEWGFTCSAIVRGDELILEAGRLIGLNKETGELKWQTEAHVPGYGTPEVFEFEGRPYLAALNNEGVSLVDLEKKAEIAFYEWESPYDTNSTTPLWHQGQLFVSTGYNIGCGMLDFDGQELTLDWQNKNMRNHMNSCVLKDGWLYGFDGNSHNRRTVTLKCVNWNTGELSWTERDLGCGALVATQEHLIILSDEGELVLADLDPQSFKERGRLKVLDEQCWTMPVLCNGYVYCRGAEGSLACVDLDTVRAAE</sequence>
<name>A0A5C5XMS4_9PLAN</name>
<keyword evidence="4" id="KW-1185">Reference proteome</keyword>
<feature type="domain" description="Pyrrolo-quinoline quinone repeat" evidence="2">
    <location>
        <begin position="88"/>
        <end position="296"/>
    </location>
</feature>
<dbReference type="EMBL" id="SJPG01000001">
    <property type="protein sequence ID" value="TWT63663.1"/>
    <property type="molecule type" value="Genomic_DNA"/>
</dbReference>
<dbReference type="SMART" id="SM00564">
    <property type="entry name" value="PQQ"/>
    <property type="match status" value="3"/>
</dbReference>
<dbReference type="InterPro" id="IPR011047">
    <property type="entry name" value="Quinoprotein_ADH-like_sf"/>
</dbReference>
<evidence type="ECO:0000259" key="2">
    <source>
        <dbReference type="Pfam" id="PF13360"/>
    </source>
</evidence>
<dbReference type="PANTHER" id="PTHR34512:SF30">
    <property type="entry name" value="OUTER MEMBRANE PROTEIN ASSEMBLY FACTOR BAMB"/>
    <property type="match status" value="1"/>
</dbReference>
<feature type="compositionally biased region" description="Basic and acidic residues" evidence="1">
    <location>
        <begin position="64"/>
        <end position="75"/>
    </location>
</feature>